<name>A0A317FB40_9PROT</name>
<dbReference type="AlphaFoldDB" id="A0A317FB40"/>
<gene>
    <name evidence="2" type="ORF">DFH01_18930</name>
</gene>
<dbReference type="InterPro" id="IPR000182">
    <property type="entry name" value="GNAT_dom"/>
</dbReference>
<dbReference type="Pfam" id="PF13302">
    <property type="entry name" value="Acetyltransf_3"/>
    <property type="match status" value="1"/>
</dbReference>
<dbReference type="Proteomes" id="UP000245765">
    <property type="component" value="Unassembled WGS sequence"/>
</dbReference>
<reference evidence="3" key="1">
    <citation type="submission" date="2018-05" db="EMBL/GenBank/DDBJ databases">
        <authorList>
            <person name="Du Z."/>
            <person name="Wang X."/>
        </authorList>
    </citation>
    <scope>NUCLEOTIDE SEQUENCE [LARGE SCALE GENOMIC DNA]</scope>
    <source>
        <strain evidence="3">CQN31</strain>
    </source>
</reference>
<evidence type="ECO:0000313" key="3">
    <source>
        <dbReference type="Proteomes" id="UP000245765"/>
    </source>
</evidence>
<dbReference type="PROSITE" id="PS51186">
    <property type="entry name" value="GNAT"/>
    <property type="match status" value="1"/>
</dbReference>
<dbReference type="GO" id="GO:0016747">
    <property type="term" value="F:acyltransferase activity, transferring groups other than amino-acyl groups"/>
    <property type="evidence" value="ECO:0007669"/>
    <property type="project" value="InterPro"/>
</dbReference>
<dbReference type="InterPro" id="IPR016181">
    <property type="entry name" value="Acyl_CoA_acyltransferase"/>
</dbReference>
<protein>
    <submittedName>
        <fullName evidence="2">GNAT family N-acetyltransferase</fullName>
    </submittedName>
</protein>
<evidence type="ECO:0000259" key="1">
    <source>
        <dbReference type="PROSITE" id="PS51186"/>
    </source>
</evidence>
<proteinExistence type="predicted"/>
<organism evidence="2 3">
    <name type="scientific">Falsiroseomonas bella</name>
    <dbReference type="NCBI Taxonomy" id="2184016"/>
    <lineage>
        <taxon>Bacteria</taxon>
        <taxon>Pseudomonadati</taxon>
        <taxon>Pseudomonadota</taxon>
        <taxon>Alphaproteobacteria</taxon>
        <taxon>Acetobacterales</taxon>
        <taxon>Roseomonadaceae</taxon>
        <taxon>Falsiroseomonas</taxon>
    </lineage>
</organism>
<accession>A0A317FB40</accession>
<dbReference type="Gene3D" id="3.40.630.30">
    <property type="match status" value="1"/>
</dbReference>
<feature type="domain" description="N-acetyltransferase" evidence="1">
    <location>
        <begin position="32"/>
        <end position="182"/>
    </location>
</feature>
<keyword evidence="3" id="KW-1185">Reference proteome</keyword>
<dbReference type="EMBL" id="QGNA01000004">
    <property type="protein sequence ID" value="PWS36025.1"/>
    <property type="molecule type" value="Genomic_DNA"/>
</dbReference>
<keyword evidence="2" id="KW-0808">Transferase</keyword>
<dbReference type="OrthoDB" id="5293267at2"/>
<comment type="caution">
    <text evidence="2">The sequence shown here is derived from an EMBL/GenBank/DDBJ whole genome shotgun (WGS) entry which is preliminary data.</text>
</comment>
<dbReference type="SUPFAM" id="SSF55729">
    <property type="entry name" value="Acyl-CoA N-acyltransferases (Nat)"/>
    <property type="match status" value="1"/>
</dbReference>
<sequence>MLRPAADLAPGYADALRRGFEPSTFLGPALAERHLAAIAEDAAAFCASLEDPVGEGSITLPDGRQVPRLPGFTRWIEADGFCGVVHFRRQKGTAELPSHVLGHIGYLVVPWRQREGHATRALGLLLKEVAPLGLPWVELSTDPDNIASIRVIAANGGRLVERFTRPASFGGGEALRFRIALAP</sequence>
<evidence type="ECO:0000313" key="2">
    <source>
        <dbReference type="EMBL" id="PWS36025.1"/>
    </source>
</evidence>